<feature type="transmembrane region" description="Helical" evidence="1">
    <location>
        <begin position="54"/>
        <end position="72"/>
    </location>
</feature>
<evidence type="ECO:0000313" key="2">
    <source>
        <dbReference type="EMBL" id="SEB21000.1"/>
    </source>
</evidence>
<keyword evidence="1" id="KW-0812">Transmembrane</keyword>
<evidence type="ECO:0000313" key="3">
    <source>
        <dbReference type="Proteomes" id="UP000198584"/>
    </source>
</evidence>
<dbReference type="GO" id="GO:0140359">
    <property type="term" value="F:ABC-type transporter activity"/>
    <property type="evidence" value="ECO:0007669"/>
    <property type="project" value="InterPro"/>
</dbReference>
<dbReference type="OrthoDB" id="2932044at2"/>
<feature type="transmembrane region" description="Helical" evidence="1">
    <location>
        <begin position="131"/>
        <end position="155"/>
    </location>
</feature>
<dbReference type="AlphaFoldDB" id="A0A1H4HHT8"/>
<organism evidence="2 3">
    <name type="scientific">Thalassobacillus cyri</name>
    <dbReference type="NCBI Taxonomy" id="571932"/>
    <lineage>
        <taxon>Bacteria</taxon>
        <taxon>Bacillati</taxon>
        <taxon>Bacillota</taxon>
        <taxon>Bacilli</taxon>
        <taxon>Bacillales</taxon>
        <taxon>Bacillaceae</taxon>
        <taxon>Thalassobacillus</taxon>
    </lineage>
</organism>
<gene>
    <name evidence="2" type="ORF">SAMN05421743_13017</name>
</gene>
<dbReference type="GO" id="GO:0005886">
    <property type="term" value="C:plasma membrane"/>
    <property type="evidence" value="ECO:0007669"/>
    <property type="project" value="UniProtKB-SubCell"/>
</dbReference>
<evidence type="ECO:0000256" key="1">
    <source>
        <dbReference type="SAM" id="Phobius"/>
    </source>
</evidence>
<sequence length="266" mass="30974">MTYLWKEGLEQARGMGLWIGLGLVMLTSIFLIAEARTYPSELAFEALLLSLYDINIYLLPLFALFITSFAVFQEKELKTLMILLTKRESHLSFLVKKSFAIQFVVLTAFLLAYFVLALFMKAFLAFHVLSFLKFLFIVAIFLVIFNQLGILLGTVCKSKMQLVGANVFVWFVTVFLLDLMFLYFLPAVSYDNVQVFSWFYFLNPIHVMRFYLETSLGLFSMDHLSRLLNEMMFMDVRYFLLINAITWPGLFFLLSTKFRHGGELRD</sequence>
<feature type="transmembrane region" description="Helical" evidence="1">
    <location>
        <begin position="167"/>
        <end position="186"/>
    </location>
</feature>
<name>A0A1H4HHT8_9BACI</name>
<reference evidence="2 3" key="1">
    <citation type="submission" date="2016-10" db="EMBL/GenBank/DDBJ databases">
        <authorList>
            <person name="de Groot N.N."/>
        </authorList>
    </citation>
    <scope>NUCLEOTIDE SEQUENCE [LARGE SCALE GENOMIC DNA]</scope>
    <source>
        <strain evidence="2 3">CCM7597</strain>
    </source>
</reference>
<dbReference type="Proteomes" id="UP000198584">
    <property type="component" value="Unassembled WGS sequence"/>
</dbReference>
<feature type="transmembrane region" description="Helical" evidence="1">
    <location>
        <begin position="93"/>
        <end position="119"/>
    </location>
</feature>
<dbReference type="Pfam" id="PF12679">
    <property type="entry name" value="ABC2_membrane_2"/>
    <property type="match status" value="1"/>
</dbReference>
<keyword evidence="1" id="KW-0472">Membrane</keyword>
<dbReference type="PANTHER" id="PTHR43471">
    <property type="entry name" value="ABC TRANSPORTER PERMEASE"/>
    <property type="match status" value="1"/>
</dbReference>
<dbReference type="RefSeq" id="WP_093046946.1">
    <property type="nucleotide sequence ID" value="NZ_FNQR01000030.1"/>
</dbReference>
<dbReference type="EMBL" id="FNQR01000030">
    <property type="protein sequence ID" value="SEB21000.1"/>
    <property type="molecule type" value="Genomic_DNA"/>
</dbReference>
<dbReference type="STRING" id="571932.SAMN05421743_13017"/>
<keyword evidence="1" id="KW-1133">Transmembrane helix</keyword>
<feature type="transmembrane region" description="Helical" evidence="1">
    <location>
        <begin position="238"/>
        <end position="256"/>
    </location>
</feature>
<protein>
    <submittedName>
        <fullName evidence="2">ABC-2 type transport system permease protein</fullName>
    </submittedName>
</protein>
<keyword evidence="3" id="KW-1185">Reference proteome</keyword>
<proteinExistence type="predicted"/>
<feature type="transmembrane region" description="Helical" evidence="1">
    <location>
        <begin position="12"/>
        <end position="34"/>
    </location>
</feature>
<accession>A0A1H4HHT8</accession>